<protein>
    <submittedName>
        <fullName evidence="2">Uncharacterized protein</fullName>
    </submittedName>
</protein>
<name>A0A1Y3BEW3_EURMA</name>
<evidence type="ECO:0000313" key="3">
    <source>
        <dbReference type="Proteomes" id="UP000194236"/>
    </source>
</evidence>
<dbReference type="InterPro" id="IPR036739">
    <property type="entry name" value="SLC41_membr_dom_sf"/>
</dbReference>
<dbReference type="Gene3D" id="1.10.357.20">
    <property type="entry name" value="SLC41 divalent cation transporters, integral membrane domain"/>
    <property type="match status" value="1"/>
</dbReference>
<dbReference type="Proteomes" id="UP000194236">
    <property type="component" value="Unassembled WGS sequence"/>
</dbReference>
<dbReference type="GO" id="GO:0008324">
    <property type="term" value="F:monoatomic cation transmembrane transporter activity"/>
    <property type="evidence" value="ECO:0007669"/>
    <property type="project" value="InterPro"/>
</dbReference>
<dbReference type="EMBL" id="MUJZ01029249">
    <property type="protein sequence ID" value="OTF78146.1"/>
    <property type="molecule type" value="Genomic_DNA"/>
</dbReference>
<gene>
    <name evidence="2" type="ORF">BLA29_007727</name>
</gene>
<keyword evidence="1" id="KW-0812">Transmembrane</keyword>
<sequence>MFFIAIFPFLAWFTCRDESNRKILLGMGAWLPILLSMLIAFVSGFVLRFGAVAFNFMSLFQPLINGVGGNLAAITTSRYSTELHKQKAKEKIVNNIEHGSSSSSTLKSIIVTN</sequence>
<keyword evidence="1" id="KW-1133">Transmembrane helix</keyword>
<dbReference type="AlphaFoldDB" id="A0A1Y3BEW3"/>
<keyword evidence="1" id="KW-0472">Membrane</keyword>
<reference evidence="2 3" key="1">
    <citation type="submission" date="2017-03" db="EMBL/GenBank/DDBJ databases">
        <title>Genome Survey of Euroglyphus maynei.</title>
        <authorList>
            <person name="Arlian L.G."/>
            <person name="Morgan M.S."/>
            <person name="Rider S.D."/>
        </authorList>
    </citation>
    <scope>NUCLEOTIDE SEQUENCE [LARGE SCALE GENOMIC DNA]</scope>
    <source>
        <strain evidence="2">Arlian Lab</strain>
        <tissue evidence="2">Whole body</tissue>
    </source>
</reference>
<comment type="caution">
    <text evidence="2">The sequence shown here is derived from an EMBL/GenBank/DDBJ whole genome shotgun (WGS) entry which is preliminary data.</text>
</comment>
<proteinExistence type="predicted"/>
<dbReference type="OrthoDB" id="5791097at2759"/>
<evidence type="ECO:0000313" key="2">
    <source>
        <dbReference type="EMBL" id="OTF78146.1"/>
    </source>
</evidence>
<dbReference type="SUPFAM" id="SSF161093">
    <property type="entry name" value="MgtE membrane domain-like"/>
    <property type="match status" value="1"/>
</dbReference>
<accession>A0A1Y3BEW3</accession>
<organism evidence="2 3">
    <name type="scientific">Euroglyphus maynei</name>
    <name type="common">Mayne's house dust mite</name>
    <dbReference type="NCBI Taxonomy" id="6958"/>
    <lineage>
        <taxon>Eukaryota</taxon>
        <taxon>Metazoa</taxon>
        <taxon>Ecdysozoa</taxon>
        <taxon>Arthropoda</taxon>
        <taxon>Chelicerata</taxon>
        <taxon>Arachnida</taxon>
        <taxon>Acari</taxon>
        <taxon>Acariformes</taxon>
        <taxon>Sarcoptiformes</taxon>
        <taxon>Astigmata</taxon>
        <taxon>Psoroptidia</taxon>
        <taxon>Analgoidea</taxon>
        <taxon>Pyroglyphidae</taxon>
        <taxon>Pyroglyphinae</taxon>
        <taxon>Euroglyphus</taxon>
    </lineage>
</organism>
<evidence type="ECO:0000256" key="1">
    <source>
        <dbReference type="SAM" id="Phobius"/>
    </source>
</evidence>
<dbReference type="PANTHER" id="PTHR16228">
    <property type="entry name" value="DIVALENT CATION TRANSPORTER SOLUTE CARRIER FAMILY 41"/>
    <property type="match status" value="1"/>
</dbReference>
<dbReference type="InterPro" id="IPR045349">
    <property type="entry name" value="SLC41A1-3"/>
</dbReference>
<keyword evidence="3" id="KW-1185">Reference proteome</keyword>
<feature type="transmembrane region" description="Helical" evidence="1">
    <location>
        <begin position="27"/>
        <end position="47"/>
    </location>
</feature>
<dbReference type="PANTHER" id="PTHR16228:SF7">
    <property type="entry name" value="SLC41A_MGTE INTEGRAL MEMBRANE DOMAIN-CONTAINING PROTEIN"/>
    <property type="match status" value="1"/>
</dbReference>
<dbReference type="GO" id="GO:0005886">
    <property type="term" value="C:plasma membrane"/>
    <property type="evidence" value="ECO:0007669"/>
    <property type="project" value="TreeGrafter"/>
</dbReference>